<feature type="region of interest" description="Disordered" evidence="1">
    <location>
        <begin position="1"/>
        <end position="20"/>
    </location>
</feature>
<proteinExistence type="predicted"/>
<evidence type="ECO:0000313" key="3">
    <source>
        <dbReference type="Proteomes" id="UP000298693"/>
    </source>
</evidence>
<dbReference type="AlphaFoldDB" id="A0A4D8R4G4"/>
<gene>
    <name evidence="2" type="ORF">D3869_01545</name>
</gene>
<reference evidence="2 3" key="1">
    <citation type="submission" date="2018-09" db="EMBL/GenBank/DDBJ databases">
        <title>Whole genome based analysis of evolution and adaptive divergence in Indian and Brazilian strains of Azospirillum brasilense.</title>
        <authorList>
            <person name="Singh C."/>
            <person name="Tripathi A.K."/>
        </authorList>
    </citation>
    <scope>NUCLEOTIDE SEQUENCE [LARGE SCALE GENOMIC DNA]</scope>
    <source>
        <strain evidence="2 3">MTCC4039</strain>
    </source>
</reference>
<organism evidence="2 3">
    <name type="scientific">Azospirillum brasilense</name>
    <dbReference type="NCBI Taxonomy" id="192"/>
    <lineage>
        <taxon>Bacteria</taxon>
        <taxon>Pseudomonadati</taxon>
        <taxon>Pseudomonadota</taxon>
        <taxon>Alphaproteobacteria</taxon>
        <taxon>Rhodospirillales</taxon>
        <taxon>Azospirillaceae</taxon>
        <taxon>Azospirillum</taxon>
    </lineage>
</organism>
<protein>
    <submittedName>
        <fullName evidence="2">Uncharacterized protein</fullName>
    </submittedName>
</protein>
<dbReference type="EMBL" id="CP032345">
    <property type="protein sequence ID" value="QCO14019.1"/>
    <property type="molecule type" value="Genomic_DNA"/>
</dbReference>
<name>A0A4D8R4G4_AZOBR</name>
<sequence>MHEQAVSTPTRPKRGPGDGRTVYVGPNDTVIHLAELYAEVASGRSTQAAIAKRLGLSEPEISRKFSEAGFPRISRKGRRTGIAAE</sequence>
<accession>A0A4D8R4G4</accession>
<dbReference type="Proteomes" id="UP000298693">
    <property type="component" value="Chromosome"/>
</dbReference>
<evidence type="ECO:0000256" key="1">
    <source>
        <dbReference type="SAM" id="MobiDB-lite"/>
    </source>
</evidence>
<feature type="compositionally biased region" description="Polar residues" evidence="1">
    <location>
        <begin position="1"/>
        <end position="10"/>
    </location>
</feature>
<evidence type="ECO:0000313" key="2">
    <source>
        <dbReference type="EMBL" id="QCO14019.1"/>
    </source>
</evidence>